<keyword evidence="2" id="KW-1185">Reference proteome</keyword>
<protein>
    <recommendedName>
        <fullName evidence="3">Lipoprotein</fullName>
    </recommendedName>
</protein>
<evidence type="ECO:0000313" key="2">
    <source>
        <dbReference type="Proteomes" id="UP001242368"/>
    </source>
</evidence>
<sequence length="186" mass="22630">MERLNILKAFIICCLLMSCSSSDFYKKIQTLDKSLKNDSEQDLYIYSLKKDKIDIDKYIFRFLKKELKNTSNIYYLLTPIYGEDDYDIIFASVYDVDNDVYYYLENEDFFSKKISLIENRDQKSHLEFEKIINDFNKNKCQILKNRIHTLRETELYEITLKYLYKIDLKNDIYEKCSFKNVSYYEF</sequence>
<evidence type="ECO:0000313" key="1">
    <source>
        <dbReference type="EMBL" id="MDN3706034.1"/>
    </source>
</evidence>
<gene>
    <name evidence="1" type="ORF">QW060_02685</name>
</gene>
<evidence type="ECO:0008006" key="3">
    <source>
        <dbReference type="Google" id="ProtNLM"/>
    </source>
</evidence>
<dbReference type="EMBL" id="JAUFQU010000001">
    <property type="protein sequence ID" value="MDN3706034.1"/>
    <property type="molecule type" value="Genomic_DNA"/>
</dbReference>
<dbReference type="RefSeq" id="WP_290362171.1">
    <property type="nucleotide sequence ID" value="NZ_JAUFQU010000001.1"/>
</dbReference>
<organism evidence="1 2">
    <name type="scientific">Paenimyroides ceti</name>
    <dbReference type="NCBI Taxonomy" id="395087"/>
    <lineage>
        <taxon>Bacteria</taxon>
        <taxon>Pseudomonadati</taxon>
        <taxon>Bacteroidota</taxon>
        <taxon>Flavobacteriia</taxon>
        <taxon>Flavobacteriales</taxon>
        <taxon>Flavobacteriaceae</taxon>
        <taxon>Paenimyroides</taxon>
    </lineage>
</organism>
<accession>A0ABT8CPD0</accession>
<reference evidence="2" key="1">
    <citation type="journal article" date="2019" name="Int. J. Syst. Evol. Microbiol.">
        <title>The Global Catalogue of Microorganisms (GCM) 10K type strain sequencing project: providing services to taxonomists for standard genome sequencing and annotation.</title>
        <authorList>
            <consortium name="The Broad Institute Genomics Platform"/>
            <consortium name="The Broad Institute Genome Sequencing Center for Infectious Disease"/>
            <person name="Wu L."/>
            <person name="Ma J."/>
        </authorList>
    </citation>
    <scope>NUCLEOTIDE SEQUENCE [LARGE SCALE GENOMIC DNA]</scope>
    <source>
        <strain evidence="2">CECT 7184</strain>
    </source>
</reference>
<dbReference type="Proteomes" id="UP001242368">
    <property type="component" value="Unassembled WGS sequence"/>
</dbReference>
<dbReference type="PROSITE" id="PS51257">
    <property type="entry name" value="PROKAR_LIPOPROTEIN"/>
    <property type="match status" value="1"/>
</dbReference>
<proteinExistence type="predicted"/>
<comment type="caution">
    <text evidence="1">The sequence shown here is derived from an EMBL/GenBank/DDBJ whole genome shotgun (WGS) entry which is preliminary data.</text>
</comment>
<name>A0ABT8CPD0_9FLAO</name>